<keyword evidence="3" id="KW-1185">Reference proteome</keyword>
<accession>A0A8X7CMU7</accession>
<evidence type="ECO:0000313" key="2">
    <source>
        <dbReference type="EMBL" id="GFY69652.1"/>
    </source>
</evidence>
<evidence type="ECO:0000259" key="1">
    <source>
        <dbReference type="Pfam" id="PF05585"/>
    </source>
</evidence>
<gene>
    <name evidence="2" type="primary">NCL1_57656</name>
    <name evidence="2" type="ORF">TNIN_18611</name>
</gene>
<dbReference type="AlphaFoldDB" id="A0A8X7CMU7"/>
<proteinExistence type="predicted"/>
<reference evidence="2" key="1">
    <citation type="submission" date="2020-08" db="EMBL/GenBank/DDBJ databases">
        <title>Multicomponent nature underlies the extraordinary mechanical properties of spider dragline silk.</title>
        <authorList>
            <person name="Kono N."/>
            <person name="Nakamura H."/>
            <person name="Mori M."/>
            <person name="Yoshida Y."/>
            <person name="Ohtoshi R."/>
            <person name="Malay A.D."/>
            <person name="Moran D.A.P."/>
            <person name="Tomita M."/>
            <person name="Numata K."/>
            <person name="Arakawa K."/>
        </authorList>
    </citation>
    <scope>NUCLEOTIDE SEQUENCE</scope>
</reference>
<dbReference type="InterPro" id="IPR008737">
    <property type="entry name" value="DUF1758"/>
</dbReference>
<evidence type="ECO:0000313" key="3">
    <source>
        <dbReference type="Proteomes" id="UP000886998"/>
    </source>
</evidence>
<dbReference type="OrthoDB" id="6436045at2759"/>
<comment type="caution">
    <text evidence="2">The sequence shown here is derived from an EMBL/GenBank/DDBJ whole genome shotgun (WGS) entry which is preliminary data.</text>
</comment>
<name>A0A8X7CMU7_9ARAC</name>
<dbReference type="InterPro" id="IPR021109">
    <property type="entry name" value="Peptidase_aspartic_dom_sf"/>
</dbReference>
<dbReference type="Gene3D" id="2.40.70.10">
    <property type="entry name" value="Acid Proteases"/>
    <property type="match status" value="1"/>
</dbReference>
<sequence length="112" mass="12917">MKNLLKIKDNFTVVTTISNSDRMKGGSQSVFLQTCVVDSRFKNTWIEANLLFDSGSMRSFICKNLAERLNLPVIQKEHLIVYTFGNRQPKEEIFDVVKVAISNKKHPEEHEM</sequence>
<dbReference type="Proteomes" id="UP000886998">
    <property type="component" value="Unassembled WGS sequence"/>
</dbReference>
<protein>
    <recommendedName>
        <fullName evidence="1">DUF1758 domain-containing protein</fullName>
    </recommendedName>
</protein>
<dbReference type="Pfam" id="PF05585">
    <property type="entry name" value="DUF1758"/>
    <property type="match status" value="1"/>
</dbReference>
<organism evidence="2 3">
    <name type="scientific">Trichonephila inaurata madagascariensis</name>
    <dbReference type="NCBI Taxonomy" id="2747483"/>
    <lineage>
        <taxon>Eukaryota</taxon>
        <taxon>Metazoa</taxon>
        <taxon>Ecdysozoa</taxon>
        <taxon>Arthropoda</taxon>
        <taxon>Chelicerata</taxon>
        <taxon>Arachnida</taxon>
        <taxon>Araneae</taxon>
        <taxon>Araneomorphae</taxon>
        <taxon>Entelegynae</taxon>
        <taxon>Araneoidea</taxon>
        <taxon>Nephilidae</taxon>
        <taxon>Trichonephila</taxon>
        <taxon>Trichonephila inaurata</taxon>
    </lineage>
</organism>
<feature type="domain" description="DUF1758" evidence="1">
    <location>
        <begin position="41"/>
        <end position="90"/>
    </location>
</feature>
<dbReference type="EMBL" id="BMAV01017729">
    <property type="protein sequence ID" value="GFY69652.1"/>
    <property type="molecule type" value="Genomic_DNA"/>
</dbReference>